<dbReference type="EMBL" id="SHKN01000001">
    <property type="protein sequence ID" value="RZT95837.1"/>
    <property type="molecule type" value="Genomic_DNA"/>
</dbReference>
<accession>A0A4Q7VIF4</accession>
<comment type="caution">
    <text evidence="1">The sequence shown here is derived from an EMBL/GenBank/DDBJ whole genome shotgun (WGS) entry which is preliminary data.</text>
</comment>
<gene>
    <name evidence="1" type="ORF">EV201_0465</name>
</gene>
<protein>
    <submittedName>
        <fullName evidence="1">Uncharacterized protein</fullName>
    </submittedName>
</protein>
<organism evidence="1 2">
    <name type="scientific">Ancylomarina subtilis</name>
    <dbReference type="NCBI Taxonomy" id="1639035"/>
    <lineage>
        <taxon>Bacteria</taxon>
        <taxon>Pseudomonadati</taxon>
        <taxon>Bacteroidota</taxon>
        <taxon>Bacteroidia</taxon>
        <taxon>Marinilabiliales</taxon>
        <taxon>Marinifilaceae</taxon>
        <taxon>Ancylomarina</taxon>
    </lineage>
</organism>
<dbReference type="Proteomes" id="UP000293562">
    <property type="component" value="Unassembled WGS sequence"/>
</dbReference>
<keyword evidence="2" id="KW-1185">Reference proteome</keyword>
<reference evidence="1 2" key="1">
    <citation type="submission" date="2019-02" db="EMBL/GenBank/DDBJ databases">
        <title>Genomic Encyclopedia of Type Strains, Phase IV (KMG-IV): sequencing the most valuable type-strain genomes for metagenomic binning, comparative biology and taxonomic classification.</title>
        <authorList>
            <person name="Goeker M."/>
        </authorList>
    </citation>
    <scope>NUCLEOTIDE SEQUENCE [LARGE SCALE GENOMIC DNA]</scope>
    <source>
        <strain evidence="1 2">DSM 28825</strain>
    </source>
</reference>
<evidence type="ECO:0000313" key="2">
    <source>
        <dbReference type="Proteomes" id="UP000293562"/>
    </source>
</evidence>
<sequence>MKLNSVFVRKINNNILSLILVVPMLVMLAHDIIPHHHHNTHTSANFVNRTHDQIEATPLHCQGHGTTQQLAHSHQENEDSCCTFVNLRFFKDFKFQVILTHIILDMMQMGEDTPIKHYVSNCSLIPEPNRESSGLRGPPQV</sequence>
<name>A0A4Q7VIF4_9BACT</name>
<proteinExistence type="predicted"/>
<dbReference type="AlphaFoldDB" id="A0A4Q7VIF4"/>
<evidence type="ECO:0000313" key="1">
    <source>
        <dbReference type="EMBL" id="RZT95837.1"/>
    </source>
</evidence>